<evidence type="ECO:0000313" key="8">
    <source>
        <dbReference type="Proteomes" id="UP000813444"/>
    </source>
</evidence>
<gene>
    <name evidence="7" type="ORF">B0I35DRAFT_352491</name>
</gene>
<dbReference type="InterPro" id="IPR045863">
    <property type="entry name" value="CorA_TM1_TM2"/>
</dbReference>
<feature type="region of interest" description="Disordered" evidence="5">
    <location>
        <begin position="1"/>
        <end position="26"/>
    </location>
</feature>
<evidence type="ECO:0000256" key="1">
    <source>
        <dbReference type="ARBA" id="ARBA00004651"/>
    </source>
</evidence>
<reference evidence="7" key="1">
    <citation type="journal article" date="2021" name="Nat. Commun.">
        <title>Genetic determinants of endophytism in the Arabidopsis root mycobiome.</title>
        <authorList>
            <person name="Mesny F."/>
            <person name="Miyauchi S."/>
            <person name="Thiergart T."/>
            <person name="Pickel B."/>
            <person name="Atanasova L."/>
            <person name="Karlsson M."/>
            <person name="Huettel B."/>
            <person name="Barry K.W."/>
            <person name="Haridas S."/>
            <person name="Chen C."/>
            <person name="Bauer D."/>
            <person name="Andreopoulos W."/>
            <person name="Pangilinan J."/>
            <person name="LaButti K."/>
            <person name="Riley R."/>
            <person name="Lipzen A."/>
            <person name="Clum A."/>
            <person name="Drula E."/>
            <person name="Henrissat B."/>
            <person name="Kohler A."/>
            <person name="Grigoriev I.V."/>
            <person name="Martin F.M."/>
            <person name="Hacquard S."/>
        </authorList>
    </citation>
    <scope>NUCLEOTIDE SEQUENCE</scope>
    <source>
        <strain evidence="7">MPI-CAGE-CH-0235</strain>
    </source>
</reference>
<evidence type="ECO:0000256" key="5">
    <source>
        <dbReference type="SAM" id="MobiDB-lite"/>
    </source>
</evidence>
<dbReference type="GO" id="GO:0050897">
    <property type="term" value="F:cobalt ion binding"/>
    <property type="evidence" value="ECO:0007669"/>
    <property type="project" value="TreeGrafter"/>
</dbReference>
<dbReference type="EMBL" id="JAGPNK010000006">
    <property type="protein sequence ID" value="KAH7319933.1"/>
    <property type="molecule type" value="Genomic_DNA"/>
</dbReference>
<dbReference type="PANTHER" id="PTHR46494">
    <property type="entry name" value="CORA FAMILY METAL ION TRANSPORTER (EUROFUNG)"/>
    <property type="match status" value="1"/>
</dbReference>
<comment type="subcellular location">
    <subcellularLocation>
        <location evidence="1">Cell membrane</location>
        <topology evidence="1">Multi-pass membrane protein</topology>
    </subcellularLocation>
</comment>
<evidence type="ECO:0000256" key="4">
    <source>
        <dbReference type="ARBA" id="ARBA00023136"/>
    </source>
</evidence>
<comment type="caution">
    <text evidence="7">The sequence shown here is derived from an EMBL/GenBank/DDBJ whole genome shotgun (WGS) entry which is preliminary data.</text>
</comment>
<dbReference type="Proteomes" id="UP000813444">
    <property type="component" value="Unassembled WGS sequence"/>
</dbReference>
<accession>A0A8K0SWP1</accession>
<feature type="transmembrane region" description="Helical" evidence="6">
    <location>
        <begin position="873"/>
        <end position="894"/>
    </location>
</feature>
<dbReference type="GO" id="GO:0000287">
    <property type="term" value="F:magnesium ion binding"/>
    <property type="evidence" value="ECO:0007669"/>
    <property type="project" value="TreeGrafter"/>
</dbReference>
<name>A0A8K0SWP1_9HYPO</name>
<organism evidence="7 8">
    <name type="scientific">Stachybotrys elegans</name>
    <dbReference type="NCBI Taxonomy" id="80388"/>
    <lineage>
        <taxon>Eukaryota</taxon>
        <taxon>Fungi</taxon>
        <taxon>Dikarya</taxon>
        <taxon>Ascomycota</taxon>
        <taxon>Pezizomycotina</taxon>
        <taxon>Sordariomycetes</taxon>
        <taxon>Hypocreomycetidae</taxon>
        <taxon>Hypocreales</taxon>
        <taxon>Stachybotryaceae</taxon>
        <taxon>Stachybotrys</taxon>
    </lineage>
</organism>
<evidence type="ECO:0000256" key="2">
    <source>
        <dbReference type="ARBA" id="ARBA00022692"/>
    </source>
</evidence>
<dbReference type="Gene3D" id="1.20.58.340">
    <property type="entry name" value="Magnesium transport protein CorA, transmembrane region"/>
    <property type="match status" value="1"/>
</dbReference>
<feature type="region of interest" description="Disordered" evidence="5">
    <location>
        <begin position="45"/>
        <end position="65"/>
    </location>
</feature>
<feature type="transmembrane region" description="Helical" evidence="6">
    <location>
        <begin position="837"/>
        <end position="861"/>
    </location>
</feature>
<dbReference type="GO" id="GO:0015095">
    <property type="term" value="F:magnesium ion transmembrane transporter activity"/>
    <property type="evidence" value="ECO:0007669"/>
    <property type="project" value="TreeGrafter"/>
</dbReference>
<keyword evidence="8" id="KW-1185">Reference proteome</keyword>
<dbReference type="GO" id="GO:0005886">
    <property type="term" value="C:plasma membrane"/>
    <property type="evidence" value="ECO:0007669"/>
    <property type="project" value="UniProtKB-SubCell"/>
</dbReference>
<evidence type="ECO:0000313" key="7">
    <source>
        <dbReference type="EMBL" id="KAH7319933.1"/>
    </source>
</evidence>
<proteinExistence type="predicted"/>
<keyword evidence="2 6" id="KW-0812">Transmembrane</keyword>
<dbReference type="InterPro" id="IPR002523">
    <property type="entry name" value="MgTranspt_CorA/ZnTranspt_ZntB"/>
</dbReference>
<dbReference type="SUPFAM" id="SSF144083">
    <property type="entry name" value="Magnesium transport protein CorA, transmembrane region"/>
    <property type="match status" value="1"/>
</dbReference>
<keyword evidence="3 6" id="KW-1133">Transmembrane helix</keyword>
<dbReference type="OrthoDB" id="5286874at2759"/>
<protein>
    <submittedName>
        <fullName evidence="7">Uncharacterized protein</fullName>
    </submittedName>
</protein>
<sequence>MRDDRSPSPFEWNGRRQGQHDMDTFKKFTFGPSSEYLGSLAETLKDDDASGADSNDVEDTSQPKASQALSIYTSHYNGSSELGGSHGATFKVVHEPTGQSQPLFRWLHLHQETMKFDDFWVNISRNVRLSDSETSAVAKLRAEIKRKFVKNRPNPEGAKVGYMEPSYLEVPLRTSKEASAEQDPGAVRWLCMPYFSLGEYSGLLSASDTASFPSQTLLQLQYSRIAKTRDMEQAVRQLGTVKGSECFHVEQLWCLVVGNNLLVTCGNMPAAELRGDTMELISEPARSPALKGNSGRIKVIYENSISWVFTAEECSTWFSFLSHFGSFWPGSIEFMHRDHVVKPERWPKIWCLANGTRGILTLKLVVRNLPDPSTRLTLNSTEQVGTKAQEGTSQRPLHLLNLACGKPSPKTETTANETENVQEKLAAAETFLSEKTSFPFQNAYKTCLSSTRETVRQFLDTKSIDAQQAESDDTSQRHIRESVEYFNLADDLFQLFLPPSFNGPTANKFWGAVDQSIRVRCLASMDKIGTARRSSSTSLRTFLRDLNPEIAAFQSVFSYASDEERKCIKVPQEFVEAWLHIVSAMIHGAKGTTQWFDHFEAIQQLIEKGMEKMFRGMSSTNLLDKVAVLPMETMPLVLLGLLKDRVRKADDISETYSQYLNFLESDIMSKPPSRSFQNMLDLAQQEMAVVRRTLAKQRYLISSIRRFIPTLGPVDLVRRDRVVVYDDPRRRDAHIRSGPEEYGHMSDRFTPSERLDMVRAKANDYMDFSNEFMDDLDSASKLSPTDPGGYKALIFMECALLIEQREFDFRRYTEHADDLKRSVIFKLGITRDRQEDAIYAFTVVTIIFLPLSAVAGIFGMNTSDVRDMQPTQWLYWSVAIPVTLAVIALGLWWMGELGNVFAWMTGRPRDVRASASRYPGMTVTPTSQVYLEPQTEDRIYEVSAPPAVEDDRYTSVTMPSMSRSYQRVYLAPEYRARVRRRDV</sequence>
<keyword evidence="4 6" id="KW-0472">Membrane</keyword>
<evidence type="ECO:0000256" key="6">
    <source>
        <dbReference type="SAM" id="Phobius"/>
    </source>
</evidence>
<dbReference type="PANTHER" id="PTHR46494:SF1">
    <property type="entry name" value="CORA FAMILY METAL ION TRANSPORTER (EUROFUNG)"/>
    <property type="match status" value="1"/>
</dbReference>
<evidence type="ECO:0000256" key="3">
    <source>
        <dbReference type="ARBA" id="ARBA00022989"/>
    </source>
</evidence>
<dbReference type="AlphaFoldDB" id="A0A8K0SWP1"/>
<dbReference type="Pfam" id="PF01544">
    <property type="entry name" value="CorA"/>
    <property type="match status" value="1"/>
</dbReference>
<dbReference type="GO" id="GO:0015087">
    <property type="term" value="F:cobalt ion transmembrane transporter activity"/>
    <property type="evidence" value="ECO:0007669"/>
    <property type="project" value="TreeGrafter"/>
</dbReference>